<name>A0A919J290_9ACTN</name>
<dbReference type="PROSITE" id="PS51737">
    <property type="entry name" value="RECOMBINASE_DNA_BIND"/>
    <property type="match status" value="1"/>
</dbReference>
<dbReference type="InterPro" id="IPR006119">
    <property type="entry name" value="Resolv_N"/>
</dbReference>
<organism evidence="2 3">
    <name type="scientific">Paractinoplanes ferrugineus</name>
    <dbReference type="NCBI Taxonomy" id="113564"/>
    <lineage>
        <taxon>Bacteria</taxon>
        <taxon>Bacillati</taxon>
        <taxon>Actinomycetota</taxon>
        <taxon>Actinomycetes</taxon>
        <taxon>Micromonosporales</taxon>
        <taxon>Micromonosporaceae</taxon>
        <taxon>Paractinoplanes</taxon>
    </lineage>
</organism>
<dbReference type="SMART" id="SM00857">
    <property type="entry name" value="Resolvase"/>
    <property type="match status" value="1"/>
</dbReference>
<dbReference type="SUPFAM" id="SSF53041">
    <property type="entry name" value="Resolvase-like"/>
    <property type="match status" value="1"/>
</dbReference>
<dbReference type="Pfam" id="PF13408">
    <property type="entry name" value="Zn_ribbon_recom"/>
    <property type="match status" value="1"/>
</dbReference>
<proteinExistence type="predicted"/>
<dbReference type="EMBL" id="BOMM01000029">
    <property type="protein sequence ID" value="GIE11608.1"/>
    <property type="molecule type" value="Genomic_DNA"/>
</dbReference>
<dbReference type="RefSeq" id="WP_203818119.1">
    <property type="nucleotide sequence ID" value="NZ_BAAABP010000058.1"/>
</dbReference>
<dbReference type="AlphaFoldDB" id="A0A919J290"/>
<comment type="caution">
    <text evidence="2">The sequence shown here is derived from an EMBL/GenBank/DDBJ whole genome shotgun (WGS) entry which is preliminary data.</text>
</comment>
<evidence type="ECO:0000313" key="3">
    <source>
        <dbReference type="Proteomes" id="UP000598174"/>
    </source>
</evidence>
<keyword evidence="3" id="KW-1185">Reference proteome</keyword>
<dbReference type="InterPro" id="IPR025827">
    <property type="entry name" value="Zn_ribbon_recom_dom"/>
</dbReference>
<dbReference type="InterPro" id="IPR038109">
    <property type="entry name" value="DNA_bind_recomb_sf"/>
</dbReference>
<dbReference type="Gene3D" id="3.40.50.1390">
    <property type="entry name" value="Resolvase, N-terminal catalytic domain"/>
    <property type="match status" value="1"/>
</dbReference>
<evidence type="ECO:0000313" key="2">
    <source>
        <dbReference type="EMBL" id="GIE11608.1"/>
    </source>
</evidence>
<gene>
    <name evidence="2" type="ORF">Afe05nite_34480</name>
</gene>
<feature type="domain" description="Recombinase" evidence="1">
    <location>
        <begin position="163"/>
        <end position="324"/>
    </location>
</feature>
<dbReference type="InterPro" id="IPR011109">
    <property type="entry name" value="DNA_bind_recombinase_dom"/>
</dbReference>
<dbReference type="Proteomes" id="UP000598174">
    <property type="component" value="Unassembled WGS sequence"/>
</dbReference>
<dbReference type="GO" id="GO:0000150">
    <property type="term" value="F:DNA strand exchange activity"/>
    <property type="evidence" value="ECO:0007669"/>
    <property type="project" value="InterPro"/>
</dbReference>
<protein>
    <submittedName>
        <fullName evidence="2">Recombinase</fullName>
    </submittedName>
</protein>
<dbReference type="Gene3D" id="3.90.1750.20">
    <property type="entry name" value="Putative Large Serine Recombinase, Chain B, Domain 2"/>
    <property type="match status" value="1"/>
</dbReference>
<evidence type="ECO:0000259" key="1">
    <source>
        <dbReference type="PROSITE" id="PS51737"/>
    </source>
</evidence>
<dbReference type="CDD" id="cd00338">
    <property type="entry name" value="Ser_Recombinase"/>
    <property type="match status" value="1"/>
</dbReference>
<accession>A0A919J290</accession>
<dbReference type="PANTHER" id="PTHR30461">
    <property type="entry name" value="DNA-INVERTASE FROM LAMBDOID PROPHAGE"/>
    <property type="match status" value="1"/>
</dbReference>
<sequence length="564" mass="63195">MRFAFYGRVSTEDQQDPQASKAWQLSRARSLIEPSGGEVVAEFFDIGQSRSLPWKRRPEALRLLDTIKSAGRDFDAVVIGEPQRAFYGSQFGMTFPVFVHYGVSMWVPEIGGAIDPGSDAHDLVMALYGGMSKGERNRIKVRVRSAMKAQTELEGRYLGGRPPYGYRLADAGPHPNPGKAAEGKRLHRLEPDPVTAPVAQRIFTEYVAGRGMTSIARGLTQDGIACPSAYDRARNPHRHAQVWETTAIRAILLNPRYTGRQVWNRARTDEVLIDVEDVALGHENRHRWNDPSQWAWSRIEAHEPLISTDLYERAQQTIKRRGTNSDTGRAPRHTGKPYLFRGLITCGLCDRKMVGNPNHGRLYYRCTASRDFVRQRQISHPPALYLREDAIIRPVDEFLRDELTGGSLTDNLRRVAEAQHRAALAAYGDAGEIEKLRRTITEADRKINGYRATLDAGGDPALIAGWIAETTAIKRTAQARLGLTEAPPQRMPTEQLDAIAEAFKDLLSLLRDADPRDRAELYSRLGLRMTYQPGPETLMAEVATPADLRVFDMCPEGDLNPHAR</sequence>
<dbReference type="Pfam" id="PF00239">
    <property type="entry name" value="Resolvase"/>
    <property type="match status" value="1"/>
</dbReference>
<dbReference type="PANTHER" id="PTHR30461:SF23">
    <property type="entry name" value="DNA RECOMBINASE-RELATED"/>
    <property type="match status" value="1"/>
</dbReference>
<dbReference type="Pfam" id="PF07508">
    <property type="entry name" value="Recombinase"/>
    <property type="match status" value="1"/>
</dbReference>
<reference evidence="2" key="1">
    <citation type="submission" date="2021-01" db="EMBL/GenBank/DDBJ databases">
        <title>Whole genome shotgun sequence of Actinoplanes ferrugineus NBRC 15555.</title>
        <authorList>
            <person name="Komaki H."/>
            <person name="Tamura T."/>
        </authorList>
    </citation>
    <scope>NUCLEOTIDE SEQUENCE</scope>
    <source>
        <strain evidence="2">NBRC 15555</strain>
    </source>
</reference>
<dbReference type="GO" id="GO:0003677">
    <property type="term" value="F:DNA binding"/>
    <property type="evidence" value="ECO:0007669"/>
    <property type="project" value="InterPro"/>
</dbReference>
<dbReference type="InterPro" id="IPR036162">
    <property type="entry name" value="Resolvase-like_N_sf"/>
</dbReference>
<dbReference type="InterPro" id="IPR050639">
    <property type="entry name" value="SSR_resolvase"/>
</dbReference>